<dbReference type="SUPFAM" id="SSF53623">
    <property type="entry name" value="MurD-like peptide ligases, catalytic domain"/>
    <property type="match status" value="1"/>
</dbReference>
<dbReference type="GO" id="GO:0005524">
    <property type="term" value="F:ATP binding"/>
    <property type="evidence" value="ECO:0007669"/>
    <property type="project" value="UniProtKB-UniRule"/>
</dbReference>
<feature type="binding site" evidence="4">
    <location>
        <position position="225"/>
    </location>
    <ligand>
        <name>Zn(2+)</name>
        <dbReference type="ChEBI" id="CHEBI:29105"/>
    </ligand>
</feature>
<dbReference type="HAMAP" id="MF_02214">
    <property type="entry name" value="Lipid_II_synth_MurT"/>
    <property type="match status" value="1"/>
</dbReference>
<evidence type="ECO:0000256" key="4">
    <source>
        <dbReference type="HAMAP-Rule" id="MF_02214"/>
    </source>
</evidence>
<keyword evidence="1 4" id="KW-0436">Ligase</keyword>
<comment type="catalytic activity">
    <reaction evidence="4">
        <text>beta-D-GlcNAc-(1-&gt;4)-Mur2Ac(oyl-L-Ala-gamma-D-Glu-L-Lys-D-Ala-D-Ala)-di-trans,octa-cis-undecaprenyl diphosphate + L-glutamine + ATP + H2O = beta-D-GlcNAc-(1-&gt;4)-Mur2Ac(oyl-L-Ala-D-isoglutaminyl-L-Lys-D-Ala-D-Ala)-di-trans,octa-cis-undecaprenyl diphosphate + L-glutamate + ADP + phosphate + H(+)</text>
        <dbReference type="Rhea" id="RHEA:57928"/>
        <dbReference type="ChEBI" id="CHEBI:15377"/>
        <dbReference type="ChEBI" id="CHEBI:15378"/>
        <dbReference type="ChEBI" id="CHEBI:29985"/>
        <dbReference type="ChEBI" id="CHEBI:30616"/>
        <dbReference type="ChEBI" id="CHEBI:43474"/>
        <dbReference type="ChEBI" id="CHEBI:58359"/>
        <dbReference type="ChEBI" id="CHEBI:60033"/>
        <dbReference type="ChEBI" id="CHEBI:62233"/>
        <dbReference type="ChEBI" id="CHEBI:456216"/>
        <dbReference type="EC" id="6.3.5.13"/>
    </reaction>
</comment>
<evidence type="ECO:0000256" key="2">
    <source>
        <dbReference type="ARBA" id="ARBA00022741"/>
    </source>
</evidence>
<dbReference type="EMBL" id="LWMT01000234">
    <property type="protein sequence ID" value="KZX12135.1"/>
    <property type="molecule type" value="Genomic_DNA"/>
</dbReference>
<dbReference type="PATRIC" id="fig|55758.3.peg.1399"/>
<dbReference type="GO" id="GO:0008270">
    <property type="term" value="F:zinc ion binding"/>
    <property type="evidence" value="ECO:0007669"/>
    <property type="project" value="UniProtKB-UniRule"/>
</dbReference>
<comment type="similarity">
    <text evidence="4">Belongs to the MurCDEF family. MurT subfamily.</text>
</comment>
<dbReference type="STRING" id="55758.MBFIL_12220"/>
<name>A0A162FF22_9EURY</name>
<feature type="domain" description="Lipid II isoglutaminyl synthase (glutamine-hydrolyzing) subunit MurT C-terminal" evidence="6">
    <location>
        <begin position="321"/>
        <end position="437"/>
    </location>
</feature>
<keyword evidence="2 4" id="KW-0547">Nucleotide-binding</keyword>
<evidence type="ECO:0000259" key="5">
    <source>
        <dbReference type="Pfam" id="PF08245"/>
    </source>
</evidence>
<dbReference type="RefSeq" id="WP_066972704.1">
    <property type="nucleotide sequence ID" value="NZ_LWMT01000234.1"/>
</dbReference>
<dbReference type="PANTHER" id="PTHR23135">
    <property type="entry name" value="MUR LIGASE FAMILY MEMBER"/>
    <property type="match status" value="1"/>
</dbReference>
<comment type="pathway">
    <text evidence="4">Cell wall biogenesis; peptidoglycan biosynthesis.</text>
</comment>
<dbReference type="GO" id="GO:0140282">
    <property type="term" value="F:carbon-nitrogen ligase activity on lipid II"/>
    <property type="evidence" value="ECO:0007669"/>
    <property type="project" value="UniProtKB-UniRule"/>
</dbReference>
<dbReference type="Gene3D" id="3.40.1190.10">
    <property type="entry name" value="Mur-like, catalytic domain"/>
    <property type="match status" value="1"/>
</dbReference>
<proteinExistence type="inferred from homology"/>
<protein>
    <recommendedName>
        <fullName evidence="4">Lipid II isoglutaminyl synthase (glutamine-hydrolyzing) subunit MurT</fullName>
        <ecNumber evidence="4">6.3.5.13</ecNumber>
    </recommendedName>
</protein>
<keyword evidence="4" id="KW-0961">Cell wall biogenesis/degradation</keyword>
<dbReference type="AlphaFoldDB" id="A0A162FF22"/>
<dbReference type="Pfam" id="PF08353">
    <property type="entry name" value="MurT_C"/>
    <property type="match status" value="1"/>
</dbReference>
<evidence type="ECO:0000313" key="7">
    <source>
        <dbReference type="EMBL" id="KZX12135.1"/>
    </source>
</evidence>
<dbReference type="InterPro" id="IPR018109">
    <property type="entry name" value="Folylpolyglutamate_synth_CS"/>
</dbReference>
<comment type="catalytic activity">
    <reaction evidence="4">
        <text>beta-D-GlcNAc-(1-&gt;4)-Mur2Ac(oyl-L-Ala-gamma-D-O-P-Glu-L-Lys-D-Ala-D-Ala)-di-trans,octa-cis-undecaprenyl diphosphate + NH4(+) = beta-D-GlcNAc-(1-&gt;4)-Mur2Ac(oyl-L-Ala-D-isoglutaminyl-L-Lys-D-Ala-D-Ala)-di-trans,octa-cis-undecaprenyl diphosphate + phosphate + H(+)</text>
        <dbReference type="Rhea" id="RHEA:57932"/>
        <dbReference type="ChEBI" id="CHEBI:15378"/>
        <dbReference type="ChEBI" id="CHEBI:28938"/>
        <dbReference type="ChEBI" id="CHEBI:43474"/>
        <dbReference type="ChEBI" id="CHEBI:62233"/>
        <dbReference type="ChEBI" id="CHEBI:143132"/>
    </reaction>
</comment>
<feature type="binding site" evidence="4">
    <location>
        <position position="206"/>
    </location>
    <ligand>
        <name>Zn(2+)</name>
        <dbReference type="ChEBI" id="CHEBI:29105"/>
    </ligand>
</feature>
<evidence type="ECO:0000256" key="1">
    <source>
        <dbReference type="ARBA" id="ARBA00022598"/>
    </source>
</evidence>
<dbReference type="InterPro" id="IPR043703">
    <property type="entry name" value="Lipid_II_synth_MurT"/>
</dbReference>
<dbReference type="InterPro" id="IPR013221">
    <property type="entry name" value="Mur_ligase_cen"/>
</dbReference>
<dbReference type="UniPathway" id="UPA00219"/>
<comment type="catalytic activity">
    <reaction evidence="4">
        <text>beta-D-GlcNAc-(1-&gt;4)-Mur2Ac(oyl-L-Ala-gamma-D-Glu-L-Lys-D-Ala-D-Ala)-di-trans,octa-cis-undecaprenyl diphosphate + ATP = beta-D-GlcNAc-(1-&gt;4)-Mur2Ac(oyl-L-Ala-gamma-D-O-P-Glu-L-Lys-D-Ala-D-Ala)-di-trans,octa-cis-undecaprenyl diphosphate + ADP</text>
        <dbReference type="Rhea" id="RHEA:59488"/>
        <dbReference type="ChEBI" id="CHEBI:30616"/>
        <dbReference type="ChEBI" id="CHEBI:60033"/>
        <dbReference type="ChEBI" id="CHEBI:143132"/>
        <dbReference type="ChEBI" id="CHEBI:456216"/>
    </reaction>
</comment>
<evidence type="ECO:0000259" key="6">
    <source>
        <dbReference type="Pfam" id="PF08353"/>
    </source>
</evidence>
<evidence type="ECO:0000313" key="8">
    <source>
        <dbReference type="Proteomes" id="UP000077066"/>
    </source>
</evidence>
<dbReference type="PANTHER" id="PTHR23135:SF7">
    <property type="entry name" value="LIPID II ISOGLUTAMINYL SYNTHASE (GLUTAMINE-HYDROLYZING) SUBUNIT MURT"/>
    <property type="match status" value="1"/>
</dbReference>
<keyword evidence="8" id="KW-1185">Reference proteome</keyword>
<dbReference type="Pfam" id="PF08245">
    <property type="entry name" value="Mur_ligase_M"/>
    <property type="match status" value="1"/>
</dbReference>
<dbReference type="GO" id="GO:0071555">
    <property type="term" value="P:cell wall organization"/>
    <property type="evidence" value="ECO:0007669"/>
    <property type="project" value="UniProtKB-KW"/>
</dbReference>
<comment type="caution">
    <text evidence="7">The sequence shown here is derived from an EMBL/GenBank/DDBJ whole genome shotgun (WGS) entry which is preliminary data.</text>
</comment>
<dbReference type="GO" id="GO:0004326">
    <property type="term" value="F:tetrahydrofolylpolyglutamate synthase activity"/>
    <property type="evidence" value="ECO:0007669"/>
    <property type="project" value="InterPro"/>
</dbReference>
<feature type="binding site" evidence="4">
    <location>
        <position position="228"/>
    </location>
    <ligand>
        <name>Zn(2+)</name>
        <dbReference type="ChEBI" id="CHEBI:29105"/>
    </ligand>
</feature>
<dbReference type="OrthoDB" id="74644at2157"/>
<gene>
    <name evidence="7" type="primary">murE</name>
    <name evidence="4" type="synonym">murT</name>
    <name evidence="7" type="ORF">MBFIL_12220</name>
</gene>
<reference evidence="7 8" key="1">
    <citation type="submission" date="2016-04" db="EMBL/GenBank/DDBJ databases">
        <title>Genome sequence of Methanobrevibacter filiformis DSM 11501.</title>
        <authorList>
            <person name="Poehlein A."/>
            <person name="Seedorf H."/>
            <person name="Daniel R."/>
        </authorList>
    </citation>
    <scope>NUCLEOTIDE SEQUENCE [LARGE SCALE GENOMIC DNA]</scope>
    <source>
        <strain evidence="7 8">DSM 11501</strain>
    </source>
</reference>
<feature type="binding site" evidence="4">
    <location>
        <position position="203"/>
    </location>
    <ligand>
        <name>Zn(2+)</name>
        <dbReference type="ChEBI" id="CHEBI:29105"/>
    </ligand>
</feature>
<accession>A0A162FF22</accession>
<comment type="function">
    <text evidence="4">The lipid II isoglutaminyl synthase complex catalyzes the formation of alpha-D-isoglutamine in the cell wall lipid II stem peptide. The MurT subunit catalyzes the ATP-dependent amidation of D-glutamate residue of lipid II, converting it to an isoglutamine residue.</text>
</comment>
<dbReference type="Proteomes" id="UP000077066">
    <property type="component" value="Unassembled WGS sequence"/>
</dbReference>
<dbReference type="InterPro" id="IPR013564">
    <property type="entry name" value="MurT_C"/>
</dbReference>
<comment type="subunit">
    <text evidence="4">Forms a heterodimer with GatD.</text>
</comment>
<keyword evidence="4" id="KW-0133">Cell shape</keyword>
<dbReference type="InterPro" id="IPR036565">
    <property type="entry name" value="Mur-like_cat_sf"/>
</dbReference>
<dbReference type="PROSITE" id="PS01011">
    <property type="entry name" value="FOLYLPOLYGLU_SYNT_1"/>
    <property type="match status" value="1"/>
</dbReference>
<sequence length="456" mass="51755">MNKLRFTFSIFIGKLAFLGLKLLKKQGTALPGKIALKIYPNILKYMGNKCDKIVIITGTNGKTTTNNLINHVLSGKYSVVSNIKGSNMIQGVVTPFIVDSAKRYDWGVFEVDEGSIPIVSQYITADYMILTNFFRDQLDRYGEVDSTVKLVKSAIKPGTTLILNGDDPLNSKFEELPNKKIYYGVLKNKLSKSELSVAEAIFCSKCGNRLEYNYLNYGNIGHYKCRECGLERPKLKYYVSSVDVESNKYKFTANSLTEKNSKFVFRYLGLYNIYNCIAAIAFSYENGLKYDYVKNKLENFDYKLGRMETIKFKTKDVILILSKNPVGLSEVLSTIGYDTNKKSVMFVLNDASADGKDISWIWDADMEQIANINTINKFYASGHRSEEVALRLKYAGFDEEKIKIYESTKENNIKNSIKNLLKDGESKSYVIGTFTAMPVARNILIKEQTKEKENYS</sequence>
<feature type="active site" evidence="4">
    <location>
        <position position="357"/>
    </location>
</feature>
<keyword evidence="4" id="KW-0573">Peptidoglycan synthesis</keyword>
<keyword evidence="3 4" id="KW-0067">ATP-binding</keyword>
<feature type="domain" description="Mur ligase central" evidence="5">
    <location>
        <begin position="56"/>
        <end position="189"/>
    </location>
</feature>
<keyword evidence="4" id="KW-0862">Zinc</keyword>
<evidence type="ECO:0000256" key="3">
    <source>
        <dbReference type="ARBA" id="ARBA00022840"/>
    </source>
</evidence>
<dbReference type="GO" id="GO:0008360">
    <property type="term" value="P:regulation of cell shape"/>
    <property type="evidence" value="ECO:0007669"/>
    <property type="project" value="UniProtKB-KW"/>
</dbReference>
<keyword evidence="4" id="KW-0479">Metal-binding</keyword>
<organism evidence="7 8">
    <name type="scientific">Methanobrevibacter filiformis</name>
    <dbReference type="NCBI Taxonomy" id="55758"/>
    <lineage>
        <taxon>Archaea</taxon>
        <taxon>Methanobacteriati</taxon>
        <taxon>Methanobacteriota</taxon>
        <taxon>Methanomada group</taxon>
        <taxon>Methanobacteria</taxon>
        <taxon>Methanobacteriales</taxon>
        <taxon>Methanobacteriaceae</taxon>
        <taxon>Methanobrevibacter</taxon>
    </lineage>
</organism>
<dbReference type="EC" id="6.3.5.13" evidence="4"/>